<reference evidence="1 2" key="1">
    <citation type="journal article" date="2014" name="Int. J. Syst. Evol. Microbiol.">
        <title>Complete genome sequence of Corynebacterium casei LMG S-19264T (=DSM 44701T), isolated from a smear-ripened cheese.</title>
        <authorList>
            <consortium name="US DOE Joint Genome Institute (JGI-PGF)"/>
            <person name="Walter F."/>
            <person name="Albersmeier A."/>
            <person name="Kalinowski J."/>
            <person name="Ruckert C."/>
        </authorList>
    </citation>
    <scope>NUCLEOTIDE SEQUENCE [LARGE SCALE GENOMIC DNA]</scope>
    <source>
        <strain evidence="1 2">CGMCC 1.9161</strain>
    </source>
</reference>
<organism evidence="1 2">
    <name type="scientific">Salinarimonas ramus</name>
    <dbReference type="NCBI Taxonomy" id="690164"/>
    <lineage>
        <taxon>Bacteria</taxon>
        <taxon>Pseudomonadati</taxon>
        <taxon>Pseudomonadota</taxon>
        <taxon>Alphaproteobacteria</taxon>
        <taxon>Hyphomicrobiales</taxon>
        <taxon>Salinarimonadaceae</taxon>
        <taxon>Salinarimonas</taxon>
    </lineage>
</organism>
<sequence length="187" mass="19729">MLEIRNQATRTAPFPLATETVKGTAIAPLPPRARLSLRLRPAEAARIGSVAGLPLDRPIGTFAAHDERRALRLGPDEWLVSGPADETDELGARIAGDLAGIVHALVDVSHRNCGLAVSGAQAEAALNAGCPLDLSLAAFPVGAATRTLLGKAEILLVRVDAACFEVECWRSFAEYVRTFLVEAARGT</sequence>
<dbReference type="InterPro" id="IPR007375">
    <property type="entry name" value="SoxG"/>
</dbReference>
<accession>A0A917V612</accession>
<name>A0A917V612_9HYPH</name>
<dbReference type="Pfam" id="PF04268">
    <property type="entry name" value="SoxG"/>
    <property type="match status" value="1"/>
</dbReference>
<dbReference type="Gene3D" id="3.30.1360.120">
    <property type="entry name" value="Probable tRNA modification gtpase trme, domain 1"/>
    <property type="match status" value="1"/>
</dbReference>
<dbReference type="AlphaFoldDB" id="A0A917V612"/>
<evidence type="ECO:0000313" key="1">
    <source>
        <dbReference type="EMBL" id="GGK42506.1"/>
    </source>
</evidence>
<evidence type="ECO:0000313" key="2">
    <source>
        <dbReference type="Proteomes" id="UP000600449"/>
    </source>
</evidence>
<dbReference type="Proteomes" id="UP000600449">
    <property type="component" value="Unassembled WGS sequence"/>
</dbReference>
<protein>
    <submittedName>
        <fullName evidence="1">Sarcosine oxidase subunit gamma</fullName>
    </submittedName>
</protein>
<comment type="caution">
    <text evidence="1">The sequence shown here is derived from an EMBL/GenBank/DDBJ whole genome shotgun (WGS) entry which is preliminary data.</text>
</comment>
<proteinExistence type="predicted"/>
<dbReference type="SUPFAM" id="SSF103025">
    <property type="entry name" value="Folate-binding domain"/>
    <property type="match status" value="1"/>
</dbReference>
<gene>
    <name evidence="1" type="ORF">GCM10011322_32080</name>
</gene>
<dbReference type="Gene3D" id="3.30.70.1520">
    <property type="entry name" value="Heterotetrameric sarcosine oxidase"/>
    <property type="match status" value="1"/>
</dbReference>
<dbReference type="InterPro" id="IPR027266">
    <property type="entry name" value="TrmE/GcvT-like"/>
</dbReference>
<dbReference type="EMBL" id="BMMF01000009">
    <property type="protein sequence ID" value="GGK42506.1"/>
    <property type="molecule type" value="Genomic_DNA"/>
</dbReference>
<dbReference type="RefSeq" id="WP_188914251.1">
    <property type="nucleotide sequence ID" value="NZ_BMMF01000009.1"/>
</dbReference>
<keyword evidence="2" id="KW-1185">Reference proteome</keyword>